<keyword evidence="1" id="KW-0863">Zinc-finger</keyword>
<organism evidence="4 5">
    <name type="scientific">Thalassiosira oceanica</name>
    <name type="common">Marine diatom</name>
    <dbReference type="NCBI Taxonomy" id="159749"/>
    <lineage>
        <taxon>Eukaryota</taxon>
        <taxon>Sar</taxon>
        <taxon>Stramenopiles</taxon>
        <taxon>Ochrophyta</taxon>
        <taxon>Bacillariophyta</taxon>
        <taxon>Coscinodiscophyceae</taxon>
        <taxon>Thalassiosirophycidae</taxon>
        <taxon>Thalassiosirales</taxon>
        <taxon>Thalassiosiraceae</taxon>
        <taxon>Thalassiosira</taxon>
    </lineage>
</organism>
<keyword evidence="1" id="KW-0479">Metal-binding</keyword>
<keyword evidence="1" id="KW-0862">Zinc</keyword>
<feature type="compositionally biased region" description="Low complexity" evidence="2">
    <location>
        <begin position="391"/>
        <end position="402"/>
    </location>
</feature>
<dbReference type="PROSITE" id="PS50966">
    <property type="entry name" value="ZF_SWIM"/>
    <property type="match status" value="1"/>
</dbReference>
<protein>
    <recommendedName>
        <fullName evidence="3">SWIM-type domain-containing protein</fullName>
    </recommendedName>
</protein>
<feature type="region of interest" description="Disordered" evidence="2">
    <location>
        <begin position="357"/>
        <end position="405"/>
    </location>
</feature>
<dbReference type="AlphaFoldDB" id="K0S584"/>
<feature type="compositionally biased region" description="Basic residues" evidence="2">
    <location>
        <begin position="357"/>
        <end position="372"/>
    </location>
</feature>
<feature type="domain" description="SWIM-type" evidence="3">
    <location>
        <begin position="461"/>
        <end position="496"/>
    </location>
</feature>
<evidence type="ECO:0000256" key="2">
    <source>
        <dbReference type="SAM" id="MobiDB-lite"/>
    </source>
</evidence>
<accession>K0S584</accession>
<keyword evidence="5" id="KW-1185">Reference proteome</keyword>
<evidence type="ECO:0000313" key="4">
    <source>
        <dbReference type="EMBL" id="EJK54062.1"/>
    </source>
</evidence>
<evidence type="ECO:0000313" key="5">
    <source>
        <dbReference type="Proteomes" id="UP000266841"/>
    </source>
</evidence>
<evidence type="ECO:0000256" key="1">
    <source>
        <dbReference type="PROSITE-ProRule" id="PRU00325"/>
    </source>
</evidence>
<dbReference type="EMBL" id="AGNL01036439">
    <property type="protein sequence ID" value="EJK54062.1"/>
    <property type="molecule type" value="Genomic_DNA"/>
</dbReference>
<reference evidence="4 5" key="1">
    <citation type="journal article" date="2012" name="Genome Biol.">
        <title>Genome and low-iron response of an oceanic diatom adapted to chronic iron limitation.</title>
        <authorList>
            <person name="Lommer M."/>
            <person name="Specht M."/>
            <person name="Roy A.S."/>
            <person name="Kraemer L."/>
            <person name="Andreson R."/>
            <person name="Gutowska M.A."/>
            <person name="Wolf J."/>
            <person name="Bergner S.V."/>
            <person name="Schilhabel M.B."/>
            <person name="Klostermeier U.C."/>
            <person name="Beiko R.G."/>
            <person name="Rosenstiel P."/>
            <person name="Hippler M."/>
            <person name="Laroche J."/>
        </authorList>
    </citation>
    <scope>NUCLEOTIDE SEQUENCE [LARGE SCALE GENOMIC DNA]</scope>
    <source>
        <strain evidence="4 5">CCMP1005</strain>
    </source>
</reference>
<sequence>MNRRSIMLKEKWSPLGLVCVEDVNHKAWPTSYIICPTENALWAEMVMRVTVNLINLDPLAKPGQALVDGAQALSKAAHELGCLCRNSFAHMGRLPNGTKKNGKRGSKGSFCAYLSGANFTKGKGLKLKDAVKVVADTLKANFVCPKYSEDFSGFIDAVWERHGDLIGKLGETRVQHIKKTYLNHDPRHLGGRAAGLPGQSGSNNSGEKKNNTIKDYLKTITRFVSGDERKNVMFVMGACALDLYLEDDVATTHIPTASFVYTQLARIEKSRQSEVSSASFFEQNTSPLEVEGPSTPTQCVSVLNSYGLQQKKLLMEILVASVMANEPGRKVGETWEHFIHRRLQRFPSSAVTTRSISRVKKKKKDIRRKKPPTKRELAARAKKDAEKYGDPDPGVDPSDVGSGQVGSVDEDYVEWTDEFGEGDILDFLQGQGFNVSSDHFLQSLHDECERISLPRQLGDWIEVEVDGVKKRVRCNCEDYNFHYICFHQVTFELLQFCKLPNENCSKSTENWTVIRSRVLEYLKKMYLDVAVKS</sequence>
<dbReference type="InterPro" id="IPR007527">
    <property type="entry name" value="Znf_SWIM"/>
</dbReference>
<comment type="caution">
    <text evidence="4">The sequence shown here is derived from an EMBL/GenBank/DDBJ whole genome shotgun (WGS) entry which is preliminary data.</text>
</comment>
<evidence type="ECO:0000259" key="3">
    <source>
        <dbReference type="PROSITE" id="PS50966"/>
    </source>
</evidence>
<feature type="compositionally biased region" description="Basic and acidic residues" evidence="2">
    <location>
        <begin position="373"/>
        <end position="390"/>
    </location>
</feature>
<dbReference type="Proteomes" id="UP000266841">
    <property type="component" value="Unassembled WGS sequence"/>
</dbReference>
<feature type="region of interest" description="Disordered" evidence="2">
    <location>
        <begin position="185"/>
        <end position="210"/>
    </location>
</feature>
<proteinExistence type="predicted"/>
<gene>
    <name evidence="4" type="ORF">THAOC_26388</name>
</gene>
<dbReference type="GO" id="GO:0008270">
    <property type="term" value="F:zinc ion binding"/>
    <property type="evidence" value="ECO:0007669"/>
    <property type="project" value="UniProtKB-KW"/>
</dbReference>
<name>K0S584_THAOC</name>